<evidence type="ECO:0000256" key="7">
    <source>
        <dbReference type="ARBA" id="ARBA00022842"/>
    </source>
</evidence>
<dbReference type="EC" id="2.5.1.10" evidence="3"/>
<dbReference type="CDD" id="cd00685">
    <property type="entry name" value="Trans_IPPS_HT"/>
    <property type="match status" value="1"/>
</dbReference>
<evidence type="ECO:0000313" key="14">
    <source>
        <dbReference type="Proteomes" id="UP000231932"/>
    </source>
</evidence>
<comment type="similarity">
    <text evidence="2 12">Belongs to the FPP/GGPP synthase family.</text>
</comment>
<evidence type="ECO:0000256" key="1">
    <source>
        <dbReference type="ARBA" id="ARBA00001946"/>
    </source>
</evidence>
<proteinExistence type="inferred from homology"/>
<dbReference type="InterPro" id="IPR053378">
    <property type="entry name" value="Prenyl_diphosphate_synthase"/>
</dbReference>
<evidence type="ECO:0000313" key="13">
    <source>
        <dbReference type="EMBL" id="ATY84412.1"/>
    </source>
</evidence>
<keyword evidence="8" id="KW-0414">Isoprene biosynthesis</keyword>
<dbReference type="AlphaFoldDB" id="A0A2K8N7I6"/>
<evidence type="ECO:0000256" key="12">
    <source>
        <dbReference type="RuleBase" id="RU004466"/>
    </source>
</evidence>
<dbReference type="SFLD" id="SFLDG01017">
    <property type="entry name" value="Polyprenyl_Transferase_Like"/>
    <property type="match status" value="1"/>
</dbReference>
<comment type="cofactor">
    <cofactor evidence="1">
        <name>Mg(2+)</name>
        <dbReference type="ChEBI" id="CHEBI:18420"/>
    </cofactor>
</comment>
<evidence type="ECO:0000256" key="2">
    <source>
        <dbReference type="ARBA" id="ARBA00006706"/>
    </source>
</evidence>
<comment type="catalytic activity">
    <reaction evidence="11">
        <text>isopentenyl diphosphate + (2E)-geranyl diphosphate = (2E,6E)-farnesyl diphosphate + diphosphate</text>
        <dbReference type="Rhea" id="RHEA:19361"/>
        <dbReference type="ChEBI" id="CHEBI:33019"/>
        <dbReference type="ChEBI" id="CHEBI:58057"/>
        <dbReference type="ChEBI" id="CHEBI:128769"/>
        <dbReference type="ChEBI" id="CHEBI:175763"/>
        <dbReference type="EC" id="2.5.1.10"/>
    </reaction>
</comment>
<dbReference type="GO" id="GO:0016114">
    <property type="term" value="P:terpenoid biosynthetic process"/>
    <property type="evidence" value="ECO:0007669"/>
    <property type="project" value="UniProtKB-ARBA"/>
</dbReference>
<dbReference type="InterPro" id="IPR008949">
    <property type="entry name" value="Isoprenoid_synthase_dom_sf"/>
</dbReference>
<name>A0A2K8N7I6_9BACL</name>
<dbReference type="SFLD" id="SFLDS00005">
    <property type="entry name" value="Isoprenoid_Synthase_Type_I"/>
    <property type="match status" value="1"/>
</dbReference>
<evidence type="ECO:0000256" key="9">
    <source>
        <dbReference type="ARBA" id="ARBA00032380"/>
    </source>
</evidence>
<dbReference type="SUPFAM" id="SSF48576">
    <property type="entry name" value="Terpenoid synthases"/>
    <property type="match status" value="1"/>
</dbReference>
<dbReference type="GO" id="GO:0004337">
    <property type="term" value="F:(2E,6E)-farnesyl diphosphate synthase activity"/>
    <property type="evidence" value="ECO:0007669"/>
    <property type="project" value="UniProtKB-EC"/>
</dbReference>
<dbReference type="GO" id="GO:0005737">
    <property type="term" value="C:cytoplasm"/>
    <property type="evidence" value="ECO:0007669"/>
    <property type="project" value="UniProtKB-ARBA"/>
</dbReference>
<dbReference type="OrthoDB" id="9805316at2"/>
<dbReference type="GO" id="GO:0046872">
    <property type="term" value="F:metal ion binding"/>
    <property type="evidence" value="ECO:0007669"/>
    <property type="project" value="UniProtKB-KW"/>
</dbReference>
<dbReference type="EMBL" id="CP024955">
    <property type="protein sequence ID" value="ATY84412.1"/>
    <property type="molecule type" value="Genomic_DNA"/>
</dbReference>
<dbReference type="PANTHER" id="PTHR43281">
    <property type="entry name" value="FARNESYL DIPHOSPHATE SYNTHASE"/>
    <property type="match status" value="1"/>
</dbReference>
<evidence type="ECO:0000256" key="6">
    <source>
        <dbReference type="ARBA" id="ARBA00022723"/>
    </source>
</evidence>
<dbReference type="Pfam" id="PF00348">
    <property type="entry name" value="polyprenyl_synt"/>
    <property type="match status" value="1"/>
</dbReference>
<evidence type="ECO:0000256" key="8">
    <source>
        <dbReference type="ARBA" id="ARBA00023229"/>
    </source>
</evidence>
<evidence type="ECO:0000256" key="11">
    <source>
        <dbReference type="ARBA" id="ARBA00049399"/>
    </source>
</evidence>
<keyword evidence="7" id="KW-0460">Magnesium</keyword>
<dbReference type="InterPro" id="IPR000092">
    <property type="entry name" value="Polyprenyl_synt"/>
</dbReference>
<sequence length="295" mass="31600">MEQELREFWEAGARAVNDALDALIPPGKGVGRLHEAMRYSLFAGGKRLRPLLAMAACEGAGGSLREALPAACALELVHTYSLIHDDLPAMDDDDYRRGRPTNHRVFGEAMAVLAGDALLTLAFGVLAKAPLPPTTRIRLVEELAEASGKEGMVGGQVLDIEATGAEGPPDPELLRDLHRKKTGALIIASLRMGGLCAGADESLLDRLSAYGQAVGLAYQIVDDLLDVGGDAGRIGKAVGRDAALNKLTWPGVYGVDRSREDVRRLTKEAIAHLHGFPGDTRHLADLARYLADRDW</sequence>
<dbReference type="Gene3D" id="1.10.600.10">
    <property type="entry name" value="Farnesyl Diphosphate Synthase"/>
    <property type="match status" value="1"/>
</dbReference>
<keyword evidence="14" id="KW-1185">Reference proteome</keyword>
<reference evidence="14" key="1">
    <citation type="submission" date="2017-11" db="EMBL/GenBank/DDBJ databases">
        <title>Complete Genome Sequence of Kyrpidia sp. Strain EA-1, a thermophilic, hydrogen-oxidizing Bacterium, isolated from the Azores.</title>
        <authorList>
            <person name="Reiner J.E."/>
            <person name="Lapp C.J."/>
            <person name="Bunk B."/>
            <person name="Gescher J."/>
        </authorList>
    </citation>
    <scope>NUCLEOTIDE SEQUENCE [LARGE SCALE GENOMIC DNA]</scope>
    <source>
        <strain evidence="14">EA-1</strain>
    </source>
</reference>
<protein>
    <recommendedName>
        <fullName evidence="4">Farnesyl diphosphate synthase</fullName>
        <ecNumber evidence="3">2.5.1.10</ecNumber>
    </recommendedName>
    <alternativeName>
        <fullName evidence="10">(2E,6E)-farnesyl diphosphate synthase</fullName>
    </alternativeName>
    <alternativeName>
        <fullName evidence="9">Geranyltranstransferase</fullName>
    </alternativeName>
</protein>
<dbReference type="NCBIfam" id="NF045485">
    <property type="entry name" value="FPPsyn"/>
    <property type="match status" value="1"/>
</dbReference>
<dbReference type="KEGG" id="kyr:CVV65_05135"/>
<evidence type="ECO:0000256" key="4">
    <source>
        <dbReference type="ARBA" id="ARBA00015100"/>
    </source>
</evidence>
<dbReference type="PROSITE" id="PS00444">
    <property type="entry name" value="POLYPRENYL_SYNTHASE_2"/>
    <property type="match status" value="1"/>
</dbReference>
<gene>
    <name evidence="13" type="ORF">CVV65_05135</name>
</gene>
<evidence type="ECO:0000256" key="3">
    <source>
        <dbReference type="ARBA" id="ARBA00012439"/>
    </source>
</evidence>
<keyword evidence="6" id="KW-0479">Metal-binding</keyword>
<dbReference type="PANTHER" id="PTHR43281:SF1">
    <property type="entry name" value="FARNESYL DIPHOSPHATE SYNTHASE"/>
    <property type="match status" value="1"/>
</dbReference>
<organism evidence="13 14">
    <name type="scientific">Kyrpidia spormannii</name>
    <dbReference type="NCBI Taxonomy" id="2055160"/>
    <lineage>
        <taxon>Bacteria</taxon>
        <taxon>Bacillati</taxon>
        <taxon>Bacillota</taxon>
        <taxon>Bacilli</taxon>
        <taxon>Bacillales</taxon>
        <taxon>Alicyclobacillaceae</taxon>
        <taxon>Kyrpidia</taxon>
    </lineage>
</organism>
<dbReference type="PROSITE" id="PS00723">
    <property type="entry name" value="POLYPRENYL_SYNTHASE_1"/>
    <property type="match status" value="1"/>
</dbReference>
<keyword evidence="5 12" id="KW-0808">Transferase</keyword>
<evidence type="ECO:0000256" key="5">
    <source>
        <dbReference type="ARBA" id="ARBA00022679"/>
    </source>
</evidence>
<dbReference type="InterPro" id="IPR033749">
    <property type="entry name" value="Polyprenyl_synt_CS"/>
</dbReference>
<evidence type="ECO:0000256" key="10">
    <source>
        <dbReference type="ARBA" id="ARBA00032873"/>
    </source>
</evidence>
<dbReference type="FunFam" id="1.10.600.10:FF:000001">
    <property type="entry name" value="Geranylgeranyl diphosphate synthase"/>
    <property type="match status" value="1"/>
</dbReference>
<dbReference type="Proteomes" id="UP000231932">
    <property type="component" value="Chromosome"/>
</dbReference>
<accession>A0A2K8N7I6</accession>